<comment type="cofactor">
    <cofactor evidence="8">
        <name>[4Fe-4S] cluster</name>
        <dbReference type="ChEBI" id="CHEBI:49883"/>
    </cofactor>
    <text evidence="8">Binds 1 [4Fe-4S] cluster. The cluster is coordinated with 3 cysteines and an exchangeable S-adenosyl-L-methionine.</text>
</comment>
<evidence type="ECO:0000256" key="6">
    <source>
        <dbReference type="ARBA" id="ARBA00023004"/>
    </source>
</evidence>
<evidence type="ECO:0000256" key="4">
    <source>
        <dbReference type="ARBA" id="ARBA00022723"/>
    </source>
</evidence>
<evidence type="ECO:0000256" key="7">
    <source>
        <dbReference type="ARBA" id="ARBA00023014"/>
    </source>
</evidence>
<accession>A0A1E3X991</accession>
<keyword evidence="7 8" id="KW-0411">Iron-sulfur</keyword>
<feature type="binding site" evidence="8">
    <location>
        <position position="96"/>
    </location>
    <ligand>
        <name>[4Fe-4S] cluster</name>
        <dbReference type="ChEBI" id="CHEBI:49883"/>
        <note>4Fe-4S-S-AdoMet</note>
    </ligand>
</feature>
<dbReference type="PANTHER" id="PTHR43075">
    <property type="entry name" value="FORMATE LYASE ACTIVATING ENZYME, PUTATIVE (AFU_ORTHOLOGUE AFUA_2G15630)-RELATED"/>
    <property type="match status" value="1"/>
</dbReference>
<feature type="binding site" evidence="8">
    <location>
        <position position="93"/>
    </location>
    <ligand>
        <name>[4Fe-4S] cluster</name>
        <dbReference type="ChEBI" id="CHEBI:49883"/>
        <note>4Fe-4S-S-AdoMet</note>
    </ligand>
</feature>
<proteinExistence type="inferred from homology"/>
<evidence type="ECO:0000256" key="1">
    <source>
        <dbReference type="ARBA" id="ARBA00009777"/>
    </source>
</evidence>
<comment type="caution">
    <text evidence="10">The sequence shown here is derived from an EMBL/GenBank/DDBJ whole genome shotgun (WGS) entry which is preliminary data.</text>
</comment>
<dbReference type="SUPFAM" id="SSF102114">
    <property type="entry name" value="Radical SAM enzymes"/>
    <property type="match status" value="1"/>
</dbReference>
<keyword evidence="6 8" id="KW-0408">Iron</keyword>
<name>A0A1E3X991_9BACT</name>
<dbReference type="Pfam" id="PF04055">
    <property type="entry name" value="Radical_SAM"/>
    <property type="match status" value="1"/>
</dbReference>
<evidence type="ECO:0000256" key="3">
    <source>
        <dbReference type="ARBA" id="ARBA00022691"/>
    </source>
</evidence>
<dbReference type="GO" id="GO:0046872">
    <property type="term" value="F:metal ion binding"/>
    <property type="evidence" value="ECO:0007669"/>
    <property type="project" value="UniProtKB-KW"/>
</dbReference>
<organism evidence="10 11">
    <name type="scientific">Candidatus Scalindua rubra</name>
    <dbReference type="NCBI Taxonomy" id="1872076"/>
    <lineage>
        <taxon>Bacteria</taxon>
        <taxon>Pseudomonadati</taxon>
        <taxon>Planctomycetota</taxon>
        <taxon>Candidatus Brocadiia</taxon>
        <taxon>Candidatus Brocadiales</taxon>
        <taxon>Candidatus Scalinduaceae</taxon>
        <taxon>Candidatus Scalindua</taxon>
    </lineage>
</organism>
<keyword evidence="3 8" id="KW-0949">S-adenosyl-L-methionine</keyword>
<evidence type="ECO:0000313" key="10">
    <source>
        <dbReference type="EMBL" id="ODS31544.1"/>
    </source>
</evidence>
<reference evidence="10 11" key="1">
    <citation type="submission" date="2016-07" db="EMBL/GenBank/DDBJ databases">
        <title>Draft genome of Scalindua rubra, obtained from a brine-seawater interface in the Red Sea, sheds light on salt adaptation in anammox bacteria.</title>
        <authorList>
            <person name="Speth D.R."/>
            <person name="Lagkouvardos I."/>
            <person name="Wang Y."/>
            <person name="Qian P.-Y."/>
            <person name="Dutilh B.E."/>
            <person name="Jetten M.S."/>
        </authorList>
    </citation>
    <scope>NUCLEOTIDE SEQUENCE [LARGE SCALE GENOMIC DNA]</scope>
    <source>
        <strain evidence="10">BSI-1</strain>
    </source>
</reference>
<dbReference type="InterPro" id="IPR040085">
    <property type="entry name" value="MJ0674-like"/>
</dbReference>
<keyword evidence="4 8" id="KW-0479">Metal-binding</keyword>
<dbReference type="InterPro" id="IPR016431">
    <property type="entry name" value="Pyrv-formate_lyase-activ_prd"/>
</dbReference>
<sequence>MSETYRNMTNSKKMDKNKRTPQKTINIAYKILESCELCPRMCKVNRLNEEKGFCGIGAKAVVSSAGPHYGEESVLVGKGGSGTIFFAGCNLGCIFCQNYDISQLRHGNEVEIDDLVNMMLQLQRRGCININFVTPTHVVPHIIESVHIARKKDLKIPTVYNCGGYESIESLRLLEGTIDIYMPDAKYLNSDSSKKYSFAQDYPEVMKSALIEMHRQVGDLEIEEGVATRGLLVRHLVMPDNVAGSIDIIDFLANKISKNTFVNVMEQYRPTFKARNFPEINRPITYQEFHTVYEYAKELGLRLAD</sequence>
<dbReference type="SFLD" id="SFLDS00029">
    <property type="entry name" value="Radical_SAM"/>
    <property type="match status" value="1"/>
</dbReference>
<dbReference type="AlphaFoldDB" id="A0A1E3X991"/>
<dbReference type="InterPro" id="IPR001989">
    <property type="entry name" value="Radical_activat_CS"/>
</dbReference>
<gene>
    <name evidence="10" type="ORF">SCARUB_03324</name>
</gene>
<feature type="binding site" evidence="8">
    <location>
        <position position="89"/>
    </location>
    <ligand>
        <name>[4Fe-4S] cluster</name>
        <dbReference type="ChEBI" id="CHEBI:49883"/>
        <note>4Fe-4S-S-AdoMet</note>
    </ligand>
</feature>
<evidence type="ECO:0000259" key="9">
    <source>
        <dbReference type="Pfam" id="PF04055"/>
    </source>
</evidence>
<protein>
    <submittedName>
        <fullName evidence="10">Radical SAM superfamily protein</fullName>
    </submittedName>
</protein>
<comment type="similarity">
    <text evidence="1">Belongs to the organic radical-activating enzymes family.</text>
</comment>
<dbReference type="Proteomes" id="UP000094056">
    <property type="component" value="Unassembled WGS sequence"/>
</dbReference>
<evidence type="ECO:0000256" key="8">
    <source>
        <dbReference type="PIRSR" id="PIRSR004869-50"/>
    </source>
</evidence>
<evidence type="ECO:0000313" key="11">
    <source>
        <dbReference type="Proteomes" id="UP000094056"/>
    </source>
</evidence>
<dbReference type="Gene3D" id="3.20.20.70">
    <property type="entry name" value="Aldolase class I"/>
    <property type="match status" value="1"/>
</dbReference>
<dbReference type="InterPro" id="IPR058240">
    <property type="entry name" value="rSAM_sf"/>
</dbReference>
<dbReference type="InterPro" id="IPR007197">
    <property type="entry name" value="rSAM"/>
</dbReference>
<dbReference type="EMBL" id="MAYW01000110">
    <property type="protein sequence ID" value="ODS31544.1"/>
    <property type="molecule type" value="Genomic_DNA"/>
</dbReference>
<feature type="domain" description="Radical SAM core" evidence="9">
    <location>
        <begin position="84"/>
        <end position="206"/>
    </location>
</feature>
<dbReference type="GO" id="GO:0051539">
    <property type="term" value="F:4 iron, 4 sulfur cluster binding"/>
    <property type="evidence" value="ECO:0007669"/>
    <property type="project" value="UniProtKB-KW"/>
</dbReference>
<dbReference type="SFLD" id="SFLDG01099">
    <property type="entry name" value="Uncharacterised_Radical_SAM_Su"/>
    <property type="match status" value="1"/>
</dbReference>
<dbReference type="PIRSF" id="PIRSF004869">
    <property type="entry name" value="PflX_prd"/>
    <property type="match status" value="1"/>
</dbReference>
<keyword evidence="2" id="KW-0004">4Fe-4S</keyword>
<evidence type="ECO:0000256" key="2">
    <source>
        <dbReference type="ARBA" id="ARBA00022485"/>
    </source>
</evidence>
<dbReference type="GO" id="GO:0016491">
    <property type="term" value="F:oxidoreductase activity"/>
    <property type="evidence" value="ECO:0007669"/>
    <property type="project" value="UniProtKB-KW"/>
</dbReference>
<dbReference type="InterPro" id="IPR013785">
    <property type="entry name" value="Aldolase_TIM"/>
</dbReference>
<dbReference type="PATRIC" id="fig|1872076.5.peg.3956"/>
<dbReference type="PANTHER" id="PTHR43075:SF1">
    <property type="entry name" value="FORMATE LYASE ACTIVATING ENZYME, PUTATIVE (AFU_ORTHOLOGUE AFUA_2G15630)-RELATED"/>
    <property type="match status" value="1"/>
</dbReference>
<evidence type="ECO:0000256" key="5">
    <source>
        <dbReference type="ARBA" id="ARBA00023002"/>
    </source>
</evidence>
<dbReference type="PROSITE" id="PS01087">
    <property type="entry name" value="RADICAL_ACTIVATING"/>
    <property type="match status" value="1"/>
</dbReference>
<keyword evidence="5" id="KW-0560">Oxidoreductase</keyword>